<evidence type="ECO:0000256" key="2">
    <source>
        <dbReference type="SAM" id="MobiDB-lite"/>
    </source>
</evidence>
<proteinExistence type="predicted"/>
<dbReference type="Proteomes" id="UP000474630">
    <property type="component" value="Chromosome"/>
</dbReference>
<evidence type="ECO:0000256" key="3">
    <source>
        <dbReference type="SAM" id="SignalP"/>
    </source>
</evidence>
<keyword evidence="3" id="KW-0732">Signal</keyword>
<dbReference type="InterPro" id="IPR051262">
    <property type="entry name" value="SMP-30/CGR1_Lactonase"/>
</dbReference>
<sequence>MKLILLFLTVLLYFPLTLKAQSVYTQMPDDPEALYFTSENYDIASDGKHDVSDALQKAINKLKKEKNFGILFIPEGKYLISKTIYVPKAIRLIGYGKNRPEFILGKNTPAYQDENNYMFWFTDNLVEEGRQPRDAGAGTFYSAISNINFRIEKGNPKAIALRTHFAQHSFVSHCNFYTGDGYAGIYDLGNEIEDLKFYGGEYGISTARTSPGWPMMMIDLYFEGQRSAAIISRNTGMTIVSMHVKDAPVAVELQQGVSDRLFMEDCLFEKVKKGVVIGVENETNNQINLLNIACNNVDIAVYFSPSETSIVGKGNKYLINNFVYGLVMDDMSDDSEYKTVIDMEVLDLVPEKLDKLIPDLPPMDTWVNVKDFGAVGDGKTDDTQAIKEAIAKHKNVYLPSGWYRVTEPLKLNKGNALIGLHPFATQLVLAESEANFSGFGSPVPVLESSERGDDIINGIGIKTGGYNNRAVGLKWMASEHSMINDVKFVGGHGTMAKPGQPSHDRRRDQNISSPSEPVYSQGMDLAWDNQYWSLWVTNNGGGTLKDIWTANTYASAGLYISNTATPGKIYAMSLEHHVRQEARFNNVANWDFYAFQFEEEGREGKNAQTLNFANCNDLMFANFWMYRTIRVNTPRPWGVKVSNSQHIDFRNMRSWTQVLHLPERTIFDMDKNLIVYPGDFARVTISGKEKQNRNENPNSIAEKLGFGYEFATGAVSDSKGNVYFCENQQKRVYRWSAETNTISIYADYPYKPFSLAVDTEDNLIVICRYNPQPGFVDDNQPKTIETLPDNNPYYSGWGNGGWASLAYAINPDHVDDMQPLQLVKTNQVKNVERVIHPTHRWRENFKEVATGMAETSFVAPDGVTIIPNTFDLGRSVQLMAVSPKQIEAVYVTHEDPKITYRFQVDDKGMLTNRSEFVKRGEYSNVVDSRGNLYLAEGEILVFNNDGNEIKRISLDERVHSMTWGGKNKDELFVTTSTAFYRIKL</sequence>
<feature type="chain" id="PRO_5025562964" evidence="3">
    <location>
        <begin position="21"/>
        <end position="984"/>
    </location>
</feature>
<dbReference type="PANTHER" id="PTHR47572">
    <property type="entry name" value="LIPOPROTEIN-RELATED"/>
    <property type="match status" value="1"/>
</dbReference>
<dbReference type="PANTHER" id="PTHR47572:SF4">
    <property type="entry name" value="LACTONASE DRP35"/>
    <property type="match status" value="1"/>
</dbReference>
<dbReference type="AlphaFoldDB" id="A0A6C0RFP4"/>
<dbReference type="SUPFAM" id="SSF63829">
    <property type="entry name" value="Calcium-dependent phosphotriesterase"/>
    <property type="match status" value="1"/>
</dbReference>
<dbReference type="InterPro" id="IPR011050">
    <property type="entry name" value="Pectin_lyase_fold/virulence"/>
</dbReference>
<dbReference type="InterPro" id="IPR011042">
    <property type="entry name" value="6-blade_b-propeller_TolB-like"/>
</dbReference>
<dbReference type="Gene3D" id="2.160.20.10">
    <property type="entry name" value="Single-stranded right-handed beta-helix, Pectin lyase-like"/>
    <property type="match status" value="2"/>
</dbReference>
<name>A0A6C0RFP4_9BACT</name>
<evidence type="ECO:0000313" key="7">
    <source>
        <dbReference type="Proteomes" id="UP000474630"/>
    </source>
</evidence>
<feature type="domain" description="Rhamnogalacturonase A/B/Epimerase-like pectate lyase" evidence="5">
    <location>
        <begin position="366"/>
        <end position="488"/>
    </location>
</feature>
<dbReference type="InterPro" id="IPR013658">
    <property type="entry name" value="SGL"/>
</dbReference>
<accession>A0A6C0RFP4</accession>
<protein>
    <submittedName>
        <fullName evidence="6">Gluconolaconase</fullName>
    </submittedName>
</protein>
<keyword evidence="7" id="KW-1185">Reference proteome</keyword>
<evidence type="ECO:0000259" key="4">
    <source>
        <dbReference type="Pfam" id="PF08450"/>
    </source>
</evidence>
<dbReference type="Gene3D" id="2.120.10.30">
    <property type="entry name" value="TolB, C-terminal domain"/>
    <property type="match status" value="2"/>
</dbReference>
<feature type="domain" description="Rhamnogalacturonase A/B/Epimerase-like pectate lyase" evidence="5">
    <location>
        <begin position="40"/>
        <end position="249"/>
    </location>
</feature>
<organism evidence="6 7">
    <name type="scientific">Draconibacterium halophilum</name>
    <dbReference type="NCBI Taxonomy" id="2706887"/>
    <lineage>
        <taxon>Bacteria</taxon>
        <taxon>Pseudomonadati</taxon>
        <taxon>Bacteroidota</taxon>
        <taxon>Bacteroidia</taxon>
        <taxon>Marinilabiliales</taxon>
        <taxon>Prolixibacteraceae</taxon>
        <taxon>Draconibacterium</taxon>
    </lineage>
</organism>
<dbReference type="GO" id="GO:0016787">
    <property type="term" value="F:hydrolase activity"/>
    <property type="evidence" value="ECO:0007669"/>
    <property type="project" value="UniProtKB-KW"/>
</dbReference>
<dbReference type="InterPro" id="IPR012334">
    <property type="entry name" value="Pectin_lyas_fold"/>
</dbReference>
<dbReference type="Pfam" id="PF08450">
    <property type="entry name" value="SGL"/>
    <property type="match status" value="1"/>
</dbReference>
<feature type="signal peptide" evidence="3">
    <location>
        <begin position="1"/>
        <end position="20"/>
    </location>
</feature>
<dbReference type="SUPFAM" id="SSF51126">
    <property type="entry name" value="Pectin lyase-like"/>
    <property type="match status" value="3"/>
</dbReference>
<feature type="region of interest" description="Disordered" evidence="2">
    <location>
        <begin position="493"/>
        <end position="517"/>
    </location>
</feature>
<dbReference type="Pfam" id="PF12708">
    <property type="entry name" value="Pect-lyase_RHGA_epim"/>
    <property type="match status" value="2"/>
</dbReference>
<keyword evidence="1" id="KW-0378">Hydrolase</keyword>
<dbReference type="RefSeq" id="WP_163346829.1">
    <property type="nucleotide sequence ID" value="NZ_CP048409.1"/>
</dbReference>
<dbReference type="InterPro" id="IPR024535">
    <property type="entry name" value="RHGA/B-epi-like_pectate_lyase"/>
</dbReference>
<reference evidence="6 7" key="1">
    <citation type="submission" date="2020-02" db="EMBL/GenBank/DDBJ databases">
        <title>Genome sequencing for Draconibacterium sp. strain M1.</title>
        <authorList>
            <person name="Park S.-J."/>
        </authorList>
    </citation>
    <scope>NUCLEOTIDE SEQUENCE [LARGE SCALE GENOMIC DNA]</scope>
    <source>
        <strain evidence="6 7">M1</strain>
    </source>
</reference>
<dbReference type="KEGG" id="drc:G0Q07_13400"/>
<feature type="domain" description="SMP-30/Gluconolactonase/LRE-like region" evidence="4">
    <location>
        <begin position="888"/>
        <end position="976"/>
    </location>
</feature>
<evidence type="ECO:0000256" key="1">
    <source>
        <dbReference type="ARBA" id="ARBA00022801"/>
    </source>
</evidence>
<gene>
    <name evidence="6" type="ORF">G0Q07_13400</name>
</gene>
<dbReference type="EMBL" id="CP048409">
    <property type="protein sequence ID" value="QIA08652.1"/>
    <property type="molecule type" value="Genomic_DNA"/>
</dbReference>
<evidence type="ECO:0000313" key="6">
    <source>
        <dbReference type="EMBL" id="QIA08652.1"/>
    </source>
</evidence>
<evidence type="ECO:0000259" key="5">
    <source>
        <dbReference type="Pfam" id="PF12708"/>
    </source>
</evidence>